<reference evidence="1" key="1">
    <citation type="journal article" date="2015" name="Nature">
        <title>Complex archaea that bridge the gap between prokaryotes and eukaryotes.</title>
        <authorList>
            <person name="Spang A."/>
            <person name="Saw J.H."/>
            <person name="Jorgensen S.L."/>
            <person name="Zaremba-Niedzwiedzka K."/>
            <person name="Martijn J."/>
            <person name="Lind A.E."/>
            <person name="van Eijk R."/>
            <person name="Schleper C."/>
            <person name="Guy L."/>
            <person name="Ettema T.J."/>
        </authorList>
    </citation>
    <scope>NUCLEOTIDE SEQUENCE</scope>
</reference>
<sequence length="65" mass="7213">MSDPNIPTSLNRIADALFAQSKAMSRQVKVAERQLDIATVMLELQQQNLATSRALEESLTAQRRG</sequence>
<proteinExistence type="predicted"/>
<dbReference type="AlphaFoldDB" id="A0A0F9N8F2"/>
<evidence type="ECO:0000313" key="1">
    <source>
        <dbReference type="EMBL" id="KKM77737.1"/>
    </source>
</evidence>
<dbReference type="EMBL" id="LAZR01008597">
    <property type="protein sequence ID" value="KKM77737.1"/>
    <property type="molecule type" value="Genomic_DNA"/>
</dbReference>
<organism evidence="1">
    <name type="scientific">marine sediment metagenome</name>
    <dbReference type="NCBI Taxonomy" id="412755"/>
    <lineage>
        <taxon>unclassified sequences</taxon>
        <taxon>metagenomes</taxon>
        <taxon>ecological metagenomes</taxon>
    </lineage>
</organism>
<protein>
    <submittedName>
        <fullName evidence="1">Uncharacterized protein</fullName>
    </submittedName>
</protein>
<comment type="caution">
    <text evidence="1">The sequence shown here is derived from an EMBL/GenBank/DDBJ whole genome shotgun (WGS) entry which is preliminary data.</text>
</comment>
<gene>
    <name evidence="1" type="ORF">LCGC14_1366930</name>
</gene>
<accession>A0A0F9N8F2</accession>
<name>A0A0F9N8F2_9ZZZZ</name>